<dbReference type="Proteomes" id="UP000007488">
    <property type="component" value="Chromosome"/>
</dbReference>
<dbReference type="HOGENOM" id="CLU_052630_0_0_9"/>
<dbReference type="OrthoDB" id="1048788at2"/>
<dbReference type="STRING" id="645991.Sgly_0290"/>
<feature type="transmembrane region" description="Helical" evidence="1">
    <location>
        <begin position="95"/>
        <end position="114"/>
    </location>
</feature>
<evidence type="ECO:0000313" key="3">
    <source>
        <dbReference type="Proteomes" id="UP000007488"/>
    </source>
</evidence>
<dbReference type="KEGG" id="sgy:Sgly_0290"/>
<reference evidence="2 3" key="1">
    <citation type="journal article" date="2011" name="Stand. Genomic Sci.">
        <title>Complete genome sequence of Syntrophobotulus glycolicus type strain (FlGlyR).</title>
        <authorList>
            <person name="Han C."/>
            <person name="Mwirichia R."/>
            <person name="Chertkov O."/>
            <person name="Held B."/>
            <person name="Lapidus A."/>
            <person name="Nolan M."/>
            <person name="Lucas S."/>
            <person name="Hammon N."/>
            <person name="Deshpande S."/>
            <person name="Cheng J.F."/>
            <person name="Tapia R."/>
            <person name="Goodwin L."/>
            <person name="Pitluck S."/>
            <person name="Huntemann M."/>
            <person name="Liolios K."/>
            <person name="Ivanova N."/>
            <person name="Pagani I."/>
            <person name="Mavromatis K."/>
            <person name="Ovchinikova G."/>
            <person name="Pati A."/>
            <person name="Chen A."/>
            <person name="Palaniappan K."/>
            <person name="Land M."/>
            <person name="Hauser L."/>
            <person name="Brambilla E.M."/>
            <person name="Rohde M."/>
            <person name="Spring S."/>
            <person name="Sikorski J."/>
            <person name="Goker M."/>
            <person name="Woyke T."/>
            <person name="Bristow J."/>
            <person name="Eisen J.A."/>
            <person name="Markowitz V."/>
            <person name="Hugenholtz P."/>
            <person name="Kyrpides N.C."/>
            <person name="Klenk H.P."/>
            <person name="Detter J.C."/>
        </authorList>
    </citation>
    <scope>NUCLEOTIDE SEQUENCE [LARGE SCALE GENOMIC DNA]</scope>
    <source>
        <strain evidence="3">DSM 8271 / FlGlyR</strain>
    </source>
</reference>
<organism evidence="2 3">
    <name type="scientific">Syntrophobotulus glycolicus (strain DSM 8271 / FlGlyR)</name>
    <dbReference type="NCBI Taxonomy" id="645991"/>
    <lineage>
        <taxon>Bacteria</taxon>
        <taxon>Bacillati</taxon>
        <taxon>Bacillota</taxon>
        <taxon>Clostridia</taxon>
        <taxon>Eubacteriales</taxon>
        <taxon>Desulfitobacteriaceae</taxon>
        <taxon>Syntrophobotulus</taxon>
    </lineage>
</organism>
<reference evidence="3" key="2">
    <citation type="submission" date="2011-02" db="EMBL/GenBank/DDBJ databases">
        <title>The complete genome of Syntrophobotulus glycolicus DSM 8271.</title>
        <authorList>
            <person name="Lucas S."/>
            <person name="Copeland A."/>
            <person name="Lapidus A."/>
            <person name="Bruce D."/>
            <person name="Goodwin L."/>
            <person name="Pitluck S."/>
            <person name="Kyrpides N."/>
            <person name="Mavromatis K."/>
            <person name="Pagani I."/>
            <person name="Ivanova N."/>
            <person name="Mikhailova N."/>
            <person name="Chertkov O."/>
            <person name="Held B."/>
            <person name="Detter J.C."/>
            <person name="Tapia R."/>
            <person name="Han C."/>
            <person name="Land M."/>
            <person name="Hauser L."/>
            <person name="Markowitz V."/>
            <person name="Cheng J.-F."/>
            <person name="Hugenholtz P."/>
            <person name="Woyke T."/>
            <person name="Wu D."/>
            <person name="Spring S."/>
            <person name="Schroeder M."/>
            <person name="Brambilla E."/>
            <person name="Klenk H.-P."/>
            <person name="Eisen J.A."/>
        </authorList>
    </citation>
    <scope>NUCLEOTIDE SEQUENCE [LARGE SCALE GENOMIC DNA]</scope>
    <source>
        <strain evidence="3">DSM 8271 / FlGlyR</strain>
    </source>
</reference>
<sequence length="362" mass="41335">MKILLFLLGPLGWLAAFAASARPEWVEKYYSEGLYKLMMSPVSRISAGVPFSLGELIVVLAGLIFIYALAEILIDAVRFCLRRPKSGFWIRRNGQCLLMVISLGYFFFIMMWGLNYYREPWDRLADLEIKQADSSEIAGLCTELIKKANDYRKEIPEDGKGVMTLGEDKVKIFLKASEGFRTAAEEYSQLGGNYGRAKPVFFSRALSFMGITGIYFPFTGEANVNIDIPDMMIPSTICHEMAHQRGFAREEEANYIAYLTCQDQQDQKFKYSGVLLALIYSMNALDEQNPEAASQLRETYSPGLNRDLTEITAYWQLHRGKIENWSTQFNDQYLKSNRQTQGVKSYNGMVDLLLAERRKAMR</sequence>
<dbReference type="InterPro" id="IPR024294">
    <property type="entry name" value="DUF3810"/>
</dbReference>
<keyword evidence="1" id="KW-0472">Membrane</keyword>
<accession>F0SWW7</accession>
<protein>
    <recommendedName>
        <fullName evidence="4">DUF3810 domain-containing protein</fullName>
    </recommendedName>
</protein>
<name>F0SWW7_SYNGF</name>
<dbReference type="EMBL" id="CP002547">
    <property type="protein sequence ID" value="ADY54657.1"/>
    <property type="molecule type" value="Genomic_DNA"/>
</dbReference>
<dbReference type="RefSeq" id="WP_013623528.1">
    <property type="nucleotide sequence ID" value="NC_015172.1"/>
</dbReference>
<evidence type="ECO:0008006" key="4">
    <source>
        <dbReference type="Google" id="ProtNLM"/>
    </source>
</evidence>
<evidence type="ECO:0000256" key="1">
    <source>
        <dbReference type="SAM" id="Phobius"/>
    </source>
</evidence>
<dbReference type="Pfam" id="PF12725">
    <property type="entry name" value="DUF3810"/>
    <property type="match status" value="1"/>
</dbReference>
<dbReference type="AlphaFoldDB" id="F0SWW7"/>
<keyword evidence="1" id="KW-0812">Transmembrane</keyword>
<gene>
    <name evidence="2" type="ordered locus">Sgly_0290</name>
</gene>
<keyword evidence="1" id="KW-1133">Transmembrane helix</keyword>
<proteinExistence type="predicted"/>
<dbReference type="eggNOG" id="ENOG502Z7T3">
    <property type="taxonomic scope" value="Bacteria"/>
</dbReference>
<feature type="transmembrane region" description="Helical" evidence="1">
    <location>
        <begin position="45"/>
        <end position="74"/>
    </location>
</feature>
<evidence type="ECO:0000313" key="2">
    <source>
        <dbReference type="EMBL" id="ADY54657.1"/>
    </source>
</evidence>
<keyword evidence="3" id="KW-1185">Reference proteome</keyword>